<dbReference type="EMBL" id="CP007490">
    <property type="protein sequence ID" value="AIC47005.1"/>
    <property type="molecule type" value="Genomic_DNA"/>
</dbReference>
<gene>
    <name evidence="1" type="ORF">Rhola_00001780</name>
</gene>
<evidence type="ECO:0000313" key="1">
    <source>
        <dbReference type="EMBL" id="AIC47005.1"/>
    </source>
</evidence>
<dbReference type="HOGENOM" id="CLU_1304082_0_0_11"/>
<evidence type="ECO:0000313" key="2">
    <source>
        <dbReference type="Proteomes" id="UP000067708"/>
    </source>
</evidence>
<accession>A0A060JE17</accession>
<dbReference type="AlphaFoldDB" id="A0A060JE17"/>
<dbReference type="OrthoDB" id="5189092at2"/>
<name>A0A060JE17_9MICO</name>
<sequence>MSNSRHDPRNRQRPVARSKSVYLRRRIIALVVLAALVALVGGLVAAAVSFVQGIFGGGSAAPGGSNANGTVAACAAESILLEPIVGDANANPQASFDTGINPFFGYRITNVGAKDCTFDVGGKGTFFTVTSGSETIWTSENCDRTALTSAVLTLKPNEPIKSPMSDWYRVKSSSTGCGAEQAPVTAGGASYHLSVEVGGAVSKETSQFILN</sequence>
<dbReference type="Proteomes" id="UP000067708">
    <property type="component" value="Chromosome"/>
</dbReference>
<keyword evidence="2" id="KW-1185">Reference proteome</keyword>
<dbReference type="KEGG" id="rla:Rhola_00001780"/>
<proteinExistence type="predicted"/>
<dbReference type="eggNOG" id="ENOG503304R">
    <property type="taxonomic scope" value="Bacteria"/>
</dbReference>
<organism evidence="1 2">
    <name type="scientific">Rhodoluna lacicola</name>
    <dbReference type="NCBI Taxonomy" id="529884"/>
    <lineage>
        <taxon>Bacteria</taxon>
        <taxon>Bacillati</taxon>
        <taxon>Actinomycetota</taxon>
        <taxon>Actinomycetes</taxon>
        <taxon>Micrococcales</taxon>
        <taxon>Microbacteriaceae</taxon>
        <taxon>Luna cluster</taxon>
        <taxon>Luna-1 subcluster</taxon>
        <taxon>Rhodoluna</taxon>
    </lineage>
</organism>
<dbReference type="RefSeq" id="WP_038501727.1">
    <property type="nucleotide sequence ID" value="NZ_CP007490.1"/>
</dbReference>
<reference evidence="1 2" key="1">
    <citation type="journal article" date="2014" name="Int. J. Syst. Evol. Microbiol.">
        <title>Rhodoluna lacicola gen. nov., sp. nov., a planktonic freshwater bacterium with stream-lined genome.</title>
        <authorList>
            <person name="Hahn M."/>
            <person name="Schmidt J."/>
            <person name="Taipale S.J."/>
            <person name="Doolittle W.F."/>
            <person name="Koll U."/>
        </authorList>
    </citation>
    <scope>NUCLEOTIDE SEQUENCE [LARGE SCALE GENOMIC DNA]</scope>
    <source>
        <strain evidence="1 2">MWH-Ta8</strain>
    </source>
</reference>
<dbReference type="STRING" id="529884.Rhola_00001780"/>
<protein>
    <submittedName>
        <fullName evidence="1">Uncharacterized protein</fullName>
    </submittedName>
</protein>